<comment type="subunit">
    <text evidence="7 9">Part of the 50S ribosomal subunit.</text>
</comment>
<dbReference type="InterPro" id="IPR020798">
    <property type="entry name" value="Ribosomal_uL16_CS"/>
</dbReference>
<dbReference type="GO" id="GO:0000049">
    <property type="term" value="F:tRNA binding"/>
    <property type="evidence" value="ECO:0007669"/>
    <property type="project" value="UniProtKB-KW"/>
</dbReference>
<dbReference type="SUPFAM" id="SSF54686">
    <property type="entry name" value="Ribosomal protein L16p/L10e"/>
    <property type="match status" value="1"/>
</dbReference>
<evidence type="ECO:0000256" key="10">
    <source>
        <dbReference type="SAM" id="MobiDB-lite"/>
    </source>
</evidence>
<dbReference type="PROSITE" id="PS00586">
    <property type="entry name" value="RIBOSOMAL_L16_1"/>
    <property type="match status" value="1"/>
</dbReference>
<feature type="compositionally biased region" description="Basic residues" evidence="10">
    <location>
        <begin position="1"/>
        <end position="17"/>
    </location>
</feature>
<feature type="region of interest" description="Disordered" evidence="10">
    <location>
        <begin position="1"/>
        <end position="20"/>
    </location>
</feature>
<reference evidence="11 12" key="2">
    <citation type="submission" date="2018-06" db="EMBL/GenBank/DDBJ databases">
        <title>Metagenomic assembly of (sub)arctic Cyanobacteria and their associated microbiome from non-axenic cultures.</title>
        <authorList>
            <person name="Baurain D."/>
        </authorList>
    </citation>
    <scope>NUCLEOTIDE SEQUENCE [LARGE SCALE GENOMIC DNA]</scope>
    <source>
        <strain evidence="11">ULC041bin1</strain>
    </source>
</reference>
<evidence type="ECO:0000256" key="7">
    <source>
        <dbReference type="HAMAP-Rule" id="MF_01342"/>
    </source>
</evidence>
<comment type="function">
    <text evidence="7 9">Binds 23S rRNA and is also seen to make contacts with the A and possibly P site tRNAs.</text>
</comment>
<protein>
    <recommendedName>
        <fullName evidence="6 7">Large ribosomal subunit protein uL16</fullName>
    </recommendedName>
</protein>
<reference evidence="12" key="1">
    <citation type="submission" date="2018-04" db="EMBL/GenBank/DDBJ databases">
        <authorList>
            <person name="Cornet L."/>
        </authorList>
    </citation>
    <scope>NUCLEOTIDE SEQUENCE [LARGE SCALE GENOMIC DNA]</scope>
</reference>
<dbReference type="GO" id="GO:0022625">
    <property type="term" value="C:cytosolic large ribosomal subunit"/>
    <property type="evidence" value="ECO:0007669"/>
    <property type="project" value="TreeGrafter"/>
</dbReference>
<keyword evidence="5 7" id="KW-0687">Ribonucleoprotein</keyword>
<dbReference type="PROSITE" id="PS00701">
    <property type="entry name" value="RIBOSOMAL_L16_2"/>
    <property type="match status" value="1"/>
</dbReference>
<dbReference type="InterPro" id="IPR047873">
    <property type="entry name" value="Ribosomal_uL16"/>
</dbReference>
<evidence type="ECO:0000313" key="11">
    <source>
        <dbReference type="EMBL" id="PZO44854.1"/>
    </source>
</evidence>
<dbReference type="GO" id="GO:0003735">
    <property type="term" value="F:structural constituent of ribosome"/>
    <property type="evidence" value="ECO:0007669"/>
    <property type="project" value="InterPro"/>
</dbReference>
<dbReference type="Pfam" id="PF00252">
    <property type="entry name" value="Ribosomal_L16"/>
    <property type="match status" value="1"/>
</dbReference>
<comment type="similarity">
    <text evidence="1 7 8">Belongs to the universal ribosomal protein uL16 family.</text>
</comment>
<sequence length="139" mass="15938">MLSPKRTKFRKQHRGRMRGMAQRGSDINFGDFALQAIEPCWMTARQIEAARRAMTRYVRRGGKIWIRVFPDKPVTMRPAETRMGSGKGNPEFWVAVVKPGRIVFEIAGVPEATAREAMRLAAFKLPFKTKFIARDNKEV</sequence>
<keyword evidence="3 7" id="KW-0694">RNA-binding</keyword>
<gene>
    <name evidence="7" type="primary">rplP</name>
    <name evidence="7" type="synonym">rpl16</name>
    <name evidence="11" type="ORF">DCF17_02930</name>
</gene>
<dbReference type="NCBIfam" id="TIGR01164">
    <property type="entry name" value="rplP_bact"/>
    <property type="match status" value="1"/>
</dbReference>
<dbReference type="AlphaFoldDB" id="A0A2W4WI99"/>
<evidence type="ECO:0000256" key="6">
    <source>
        <dbReference type="ARBA" id="ARBA00035198"/>
    </source>
</evidence>
<dbReference type="InterPro" id="IPR036920">
    <property type="entry name" value="Ribosomal_uL16_sf"/>
</dbReference>
<dbReference type="PANTHER" id="PTHR12220:SF13">
    <property type="entry name" value="LARGE RIBOSOMAL SUBUNIT PROTEIN UL16M"/>
    <property type="match status" value="1"/>
</dbReference>
<dbReference type="Proteomes" id="UP000249081">
    <property type="component" value="Unassembled WGS sequence"/>
</dbReference>
<dbReference type="InterPro" id="IPR016180">
    <property type="entry name" value="Ribosomal_uL16_dom"/>
</dbReference>
<dbReference type="GO" id="GO:0006412">
    <property type="term" value="P:translation"/>
    <property type="evidence" value="ECO:0007669"/>
    <property type="project" value="UniProtKB-UniRule"/>
</dbReference>
<evidence type="ECO:0000256" key="4">
    <source>
        <dbReference type="ARBA" id="ARBA00022980"/>
    </source>
</evidence>
<dbReference type="FunFam" id="3.90.1170.10:FF:000001">
    <property type="entry name" value="50S ribosomal protein L16"/>
    <property type="match status" value="1"/>
</dbReference>
<accession>A0A2W4WI99</accession>
<evidence type="ECO:0000256" key="5">
    <source>
        <dbReference type="ARBA" id="ARBA00023274"/>
    </source>
</evidence>
<evidence type="ECO:0000256" key="8">
    <source>
        <dbReference type="RuleBase" id="RU004413"/>
    </source>
</evidence>
<evidence type="ECO:0000256" key="1">
    <source>
        <dbReference type="ARBA" id="ARBA00008931"/>
    </source>
</evidence>
<dbReference type="PRINTS" id="PR00060">
    <property type="entry name" value="RIBOSOMALL16"/>
</dbReference>
<dbReference type="CDD" id="cd01433">
    <property type="entry name" value="Ribosomal_L16_L10e"/>
    <property type="match status" value="1"/>
</dbReference>
<dbReference type="GO" id="GO:0019843">
    <property type="term" value="F:rRNA binding"/>
    <property type="evidence" value="ECO:0007669"/>
    <property type="project" value="UniProtKB-UniRule"/>
</dbReference>
<organism evidence="11 12">
    <name type="scientific">Shackletoniella antarctica</name>
    <dbReference type="NCBI Taxonomy" id="268115"/>
    <lineage>
        <taxon>Bacteria</taxon>
        <taxon>Bacillati</taxon>
        <taxon>Cyanobacteriota</taxon>
        <taxon>Cyanophyceae</taxon>
        <taxon>Oculatellales</taxon>
        <taxon>Oculatellaceae</taxon>
        <taxon>Shackletoniella</taxon>
    </lineage>
</organism>
<evidence type="ECO:0000313" key="12">
    <source>
        <dbReference type="Proteomes" id="UP000249081"/>
    </source>
</evidence>
<comment type="caution">
    <text evidence="11">The sequence shown here is derived from an EMBL/GenBank/DDBJ whole genome shotgun (WGS) entry which is preliminary data.</text>
</comment>
<dbReference type="PANTHER" id="PTHR12220">
    <property type="entry name" value="50S/60S RIBOSOMAL PROTEIN L16"/>
    <property type="match status" value="1"/>
</dbReference>
<evidence type="ECO:0000256" key="9">
    <source>
        <dbReference type="RuleBase" id="RU004414"/>
    </source>
</evidence>
<evidence type="ECO:0000256" key="3">
    <source>
        <dbReference type="ARBA" id="ARBA00022884"/>
    </source>
</evidence>
<evidence type="ECO:0000256" key="2">
    <source>
        <dbReference type="ARBA" id="ARBA00022555"/>
    </source>
</evidence>
<dbReference type="InterPro" id="IPR000114">
    <property type="entry name" value="Ribosomal_uL16_bact-type"/>
</dbReference>
<name>A0A2W4WI99_9CYAN</name>
<dbReference type="EMBL" id="QBMN01000012">
    <property type="protein sequence ID" value="PZO44854.1"/>
    <property type="molecule type" value="Genomic_DNA"/>
</dbReference>
<dbReference type="Gene3D" id="3.90.1170.10">
    <property type="entry name" value="Ribosomal protein L10e/L16"/>
    <property type="match status" value="1"/>
</dbReference>
<proteinExistence type="inferred from homology"/>
<keyword evidence="4 7" id="KW-0689">Ribosomal protein</keyword>
<dbReference type="HAMAP" id="MF_01342">
    <property type="entry name" value="Ribosomal_uL16"/>
    <property type="match status" value="1"/>
</dbReference>
<keyword evidence="7 9" id="KW-0699">rRNA-binding</keyword>
<keyword evidence="2 7" id="KW-0820">tRNA-binding</keyword>